<dbReference type="Proteomes" id="UP000364291">
    <property type="component" value="Unassembled WGS sequence"/>
</dbReference>
<evidence type="ECO:0000313" key="2">
    <source>
        <dbReference type="Proteomes" id="UP000364291"/>
    </source>
</evidence>
<proteinExistence type="predicted"/>
<dbReference type="GO" id="GO:0016787">
    <property type="term" value="F:hydrolase activity"/>
    <property type="evidence" value="ECO:0007669"/>
    <property type="project" value="UniProtKB-KW"/>
</dbReference>
<dbReference type="EMBL" id="CABPSX010000003">
    <property type="protein sequence ID" value="VVG71191.1"/>
    <property type="molecule type" value="Genomic_DNA"/>
</dbReference>
<evidence type="ECO:0000313" key="1">
    <source>
        <dbReference type="EMBL" id="VVG71191.1"/>
    </source>
</evidence>
<reference evidence="1 2" key="1">
    <citation type="submission" date="2019-08" db="EMBL/GenBank/DDBJ databases">
        <authorList>
            <person name="Peeters C."/>
        </authorList>
    </citation>
    <scope>NUCLEOTIDE SEQUENCE [LARGE SCALE GENOMIC DNA]</scope>
    <source>
        <strain evidence="1 2">LMG 18089</strain>
    </source>
</reference>
<protein>
    <submittedName>
        <fullName evidence="1">Hydrolase</fullName>
    </submittedName>
</protein>
<name>A0A5E5P3J9_9BURK</name>
<dbReference type="AlphaFoldDB" id="A0A5E5P3J9"/>
<keyword evidence="1" id="KW-0378">Hydrolase</keyword>
<accession>A0A5E5P3J9</accession>
<organism evidence="1 2">
    <name type="scientific">Pandoraea apista</name>
    <dbReference type="NCBI Taxonomy" id="93218"/>
    <lineage>
        <taxon>Bacteria</taxon>
        <taxon>Pseudomonadati</taxon>
        <taxon>Pseudomonadota</taxon>
        <taxon>Betaproteobacteria</taxon>
        <taxon>Burkholderiales</taxon>
        <taxon>Burkholderiaceae</taxon>
        <taxon>Pandoraea</taxon>
    </lineage>
</organism>
<gene>
    <name evidence="1" type="ORF">PAP18089_02164</name>
</gene>
<sequence>MDIMREGIRHAALHVIPGGRHSILTENLREVGTVMRDFLTPYCAQPRLRQTPRENS</sequence>